<dbReference type="AlphaFoldDB" id="A0A0B5AXG8"/>
<dbReference type="HOGENOM" id="CLU_2034956_0_0_9"/>
<sequence>MRHAEVLLESYNQDALEKGLGVKMHAISHEQLGKLLSHALGYVDYTDPGIANELMKLLDEPELNKPFFELYKEGKVNEHYIDHAIEKWHESSSELELHEYLGLTKEQYARYVEEDKLPDIA</sequence>
<dbReference type="OrthoDB" id="1494389at2"/>
<dbReference type="KEGG" id="jeo:JMA_40540"/>
<name>A0A0B5AXG8_9BACL</name>
<organism evidence="1 2">
    <name type="scientific">Jeotgalibacillus malaysiensis</name>
    <dbReference type="NCBI Taxonomy" id="1508404"/>
    <lineage>
        <taxon>Bacteria</taxon>
        <taxon>Bacillati</taxon>
        <taxon>Bacillota</taxon>
        <taxon>Bacilli</taxon>
        <taxon>Bacillales</taxon>
        <taxon>Caryophanaceae</taxon>
        <taxon>Jeotgalibacillus</taxon>
    </lineage>
</organism>
<evidence type="ECO:0000313" key="2">
    <source>
        <dbReference type="Proteomes" id="UP000031449"/>
    </source>
</evidence>
<keyword evidence="1" id="KW-0614">Plasmid</keyword>
<geneLocation type="plasmid" evidence="2"/>
<accession>A0A0B5AXG8</accession>
<dbReference type="EMBL" id="CP009417">
    <property type="protein sequence ID" value="AJD93372.1"/>
    <property type="molecule type" value="Genomic_DNA"/>
</dbReference>
<dbReference type="Proteomes" id="UP000031449">
    <property type="component" value="Plasmid unnamed"/>
</dbReference>
<evidence type="ECO:0000313" key="1">
    <source>
        <dbReference type="EMBL" id="AJD93372.1"/>
    </source>
</evidence>
<protein>
    <submittedName>
        <fullName evidence="1">Uncharacterized protein</fullName>
    </submittedName>
</protein>
<dbReference type="BioCyc" id="JESP1508404:G14D9-13338-MONOMER"/>
<keyword evidence="2" id="KW-1185">Reference proteome</keyword>
<reference evidence="1 2" key="1">
    <citation type="submission" date="2014-08" db="EMBL/GenBank/DDBJ databases">
        <title>Complete genome of a marine bacteria Jeotgalibacillus malaysiensis.</title>
        <authorList>
            <person name="Yaakop A.S."/>
            <person name="Chan K.-G."/>
            <person name="Goh K.M."/>
        </authorList>
    </citation>
    <scope>NUCLEOTIDE SEQUENCE [LARGE SCALE GENOMIC DNA]</scope>
    <source>
        <strain evidence="1 2">D5</strain>
        <plasmid evidence="2">Plasmid</plasmid>
    </source>
</reference>
<gene>
    <name evidence="1" type="ORF">JMA_40540</name>
</gene>
<proteinExistence type="predicted"/>